<gene>
    <name evidence="1" type="ORF">GCM10011389_22930</name>
</gene>
<evidence type="ECO:0000313" key="2">
    <source>
        <dbReference type="Proteomes" id="UP000642571"/>
    </source>
</evidence>
<keyword evidence="2" id="KW-1185">Reference proteome</keyword>
<organism evidence="1 2">
    <name type="scientific">Pontibacillus salipaludis</name>
    <dbReference type="NCBI Taxonomy" id="1697394"/>
    <lineage>
        <taxon>Bacteria</taxon>
        <taxon>Bacillati</taxon>
        <taxon>Bacillota</taxon>
        <taxon>Bacilli</taxon>
        <taxon>Bacillales</taxon>
        <taxon>Bacillaceae</taxon>
        <taxon>Pontibacillus</taxon>
    </lineage>
</organism>
<name>A0ABQ1Q5B6_9BACI</name>
<dbReference type="EMBL" id="BMIN01000009">
    <property type="protein sequence ID" value="GGD14698.1"/>
    <property type="molecule type" value="Genomic_DNA"/>
</dbReference>
<dbReference type="Proteomes" id="UP000642571">
    <property type="component" value="Unassembled WGS sequence"/>
</dbReference>
<reference evidence="2" key="1">
    <citation type="journal article" date="2019" name="Int. J. Syst. Evol. Microbiol.">
        <title>The Global Catalogue of Microorganisms (GCM) 10K type strain sequencing project: providing services to taxonomists for standard genome sequencing and annotation.</title>
        <authorList>
            <consortium name="The Broad Institute Genomics Platform"/>
            <consortium name="The Broad Institute Genome Sequencing Center for Infectious Disease"/>
            <person name="Wu L."/>
            <person name="Ma J."/>
        </authorList>
    </citation>
    <scope>NUCLEOTIDE SEQUENCE [LARGE SCALE GENOMIC DNA]</scope>
    <source>
        <strain evidence="2">CGMCC 1.15353</strain>
    </source>
</reference>
<sequence length="99" mass="11974">MYYVYFFTPKNSMELYQQLHFSEDIKKAKELILEGYEDNLTEEDFKFITNNPVDQISQFTLFEYNEKSYVIMTSPGTERLKILTVKELPEDLREFFMDL</sequence>
<accession>A0ABQ1Q5B6</accession>
<dbReference type="RefSeq" id="WP_229721212.1">
    <property type="nucleotide sequence ID" value="NZ_BMIN01000009.1"/>
</dbReference>
<proteinExistence type="predicted"/>
<comment type="caution">
    <text evidence="1">The sequence shown here is derived from an EMBL/GenBank/DDBJ whole genome shotgun (WGS) entry which is preliminary data.</text>
</comment>
<evidence type="ECO:0000313" key="1">
    <source>
        <dbReference type="EMBL" id="GGD14698.1"/>
    </source>
</evidence>
<protein>
    <submittedName>
        <fullName evidence="1">Uncharacterized protein</fullName>
    </submittedName>
</protein>